<keyword evidence="3 5" id="KW-1133">Transmembrane helix</keyword>
<evidence type="ECO:0000256" key="4">
    <source>
        <dbReference type="ARBA" id="ARBA00023136"/>
    </source>
</evidence>
<dbReference type="Proteomes" id="UP000249056">
    <property type="component" value="Unassembled WGS sequence"/>
</dbReference>
<evidence type="ECO:0000256" key="1">
    <source>
        <dbReference type="ARBA" id="ARBA00004141"/>
    </source>
</evidence>
<evidence type="ECO:0000256" key="3">
    <source>
        <dbReference type="ARBA" id="ARBA00022989"/>
    </source>
</evidence>
<gene>
    <name evidence="6" type="ORF">DID88_006296</name>
</gene>
<accession>A0A395J2Y1</accession>
<feature type="transmembrane region" description="Helical" evidence="5">
    <location>
        <begin position="170"/>
        <end position="191"/>
    </location>
</feature>
<feature type="transmembrane region" description="Helical" evidence="5">
    <location>
        <begin position="12"/>
        <end position="31"/>
    </location>
</feature>
<dbReference type="OrthoDB" id="410267at2759"/>
<dbReference type="PANTHER" id="PTHR21576:SF158">
    <property type="entry name" value="RIBOSOMAL RNA-PROCESSING PROTEIN 12-LIKE CONSERVED DOMAIN-CONTAINING PROTEIN"/>
    <property type="match status" value="1"/>
</dbReference>
<dbReference type="EMBL" id="QKRW01000006">
    <property type="protein sequence ID" value="RAL66606.1"/>
    <property type="molecule type" value="Genomic_DNA"/>
</dbReference>
<dbReference type="GO" id="GO:0000329">
    <property type="term" value="C:fungal-type vacuole membrane"/>
    <property type="evidence" value="ECO:0007669"/>
    <property type="project" value="TreeGrafter"/>
</dbReference>
<dbReference type="InterPro" id="IPR036259">
    <property type="entry name" value="MFS_trans_sf"/>
</dbReference>
<comment type="caution">
    <text evidence="6">The sequence shown here is derived from an EMBL/GenBank/DDBJ whole genome shotgun (WGS) entry which is preliminary data.</text>
</comment>
<keyword evidence="7" id="KW-1185">Reference proteome</keyword>
<feature type="transmembrane region" description="Helical" evidence="5">
    <location>
        <begin position="51"/>
        <end position="71"/>
    </location>
</feature>
<organism evidence="6 7">
    <name type="scientific">Monilinia fructigena</name>
    <dbReference type="NCBI Taxonomy" id="38457"/>
    <lineage>
        <taxon>Eukaryota</taxon>
        <taxon>Fungi</taxon>
        <taxon>Dikarya</taxon>
        <taxon>Ascomycota</taxon>
        <taxon>Pezizomycotina</taxon>
        <taxon>Leotiomycetes</taxon>
        <taxon>Helotiales</taxon>
        <taxon>Sclerotiniaceae</taxon>
        <taxon>Monilinia</taxon>
    </lineage>
</organism>
<evidence type="ECO:0000313" key="6">
    <source>
        <dbReference type="EMBL" id="RAL66606.1"/>
    </source>
</evidence>
<dbReference type="PROSITE" id="PS51257">
    <property type="entry name" value="PROKAR_LIPOPROTEIN"/>
    <property type="match status" value="1"/>
</dbReference>
<keyword evidence="2 5" id="KW-0812">Transmembrane</keyword>
<protein>
    <recommendedName>
        <fullName evidence="8">Nodulin-like domain-containing protein</fullName>
    </recommendedName>
</protein>
<dbReference type="SUPFAM" id="SSF103473">
    <property type="entry name" value="MFS general substrate transporter"/>
    <property type="match status" value="1"/>
</dbReference>
<evidence type="ECO:0000256" key="5">
    <source>
        <dbReference type="SAM" id="Phobius"/>
    </source>
</evidence>
<dbReference type="PANTHER" id="PTHR21576">
    <property type="entry name" value="UNCHARACTERIZED NODULIN-LIKE PROTEIN"/>
    <property type="match status" value="1"/>
</dbReference>
<proteinExistence type="predicted"/>
<evidence type="ECO:0000313" key="7">
    <source>
        <dbReference type="Proteomes" id="UP000249056"/>
    </source>
</evidence>
<comment type="subcellular location">
    <subcellularLocation>
        <location evidence="1">Membrane</location>
        <topology evidence="1">Multi-pass membrane protein</topology>
    </subcellularLocation>
</comment>
<dbReference type="Gene3D" id="1.20.1250.20">
    <property type="entry name" value="MFS general substrate transporter like domains"/>
    <property type="match status" value="1"/>
</dbReference>
<evidence type="ECO:0000256" key="2">
    <source>
        <dbReference type="ARBA" id="ARBA00022692"/>
    </source>
</evidence>
<dbReference type="AlphaFoldDB" id="A0A395J2Y1"/>
<name>A0A395J2Y1_9HELO</name>
<evidence type="ECO:0008006" key="8">
    <source>
        <dbReference type="Google" id="ProtNLM"/>
    </source>
</evidence>
<keyword evidence="4 5" id="KW-0472">Membrane</keyword>
<reference evidence="6 7" key="1">
    <citation type="submission" date="2018-06" db="EMBL/GenBank/DDBJ databases">
        <title>Genome Sequence of the Brown Rot Fungal Pathogen Monilinia fructigena.</title>
        <authorList>
            <person name="Landi L."/>
            <person name="De Miccolis Angelini R.M."/>
            <person name="Pollastro S."/>
            <person name="Abate D."/>
            <person name="Faretra F."/>
            <person name="Romanazzi G."/>
        </authorList>
    </citation>
    <scope>NUCLEOTIDE SEQUENCE [LARGE SCALE GENOMIC DNA]</scope>
    <source>
        <strain evidence="6 7">Mfrg269</strain>
    </source>
</reference>
<sequence length="251" mass="27022">MPGGKPLQAARIVSSAAATCIALACGTNYAFSNWGPQFADRLKLSSTQINLIGLFGNLGMYAAGIPVGLLVDGKGPRPAPYPAIIDPTQIDFIVQNRRKPSDEQKRDALVPEPGAEVPGNGVIFDTDETSSLMSKSTDEESGENINGTDKKDHAHRVDIRGFQLFKTVEFWQLFALMGILTGIGLMTINNIGNDAQALWRHWDDSIPEEFIMHRQAMHVSILSVCSFTGRLLSESAPTSSSKSSAAVVFGA</sequence>